<gene>
    <name evidence="3" type="ORF">METZ01_LOCUS222776</name>
</gene>
<keyword evidence="1" id="KW-0812">Transmembrane</keyword>
<dbReference type="Pfam" id="PF00892">
    <property type="entry name" value="EamA"/>
    <property type="match status" value="2"/>
</dbReference>
<dbReference type="AlphaFoldDB" id="A0A382G4X7"/>
<evidence type="ECO:0000256" key="1">
    <source>
        <dbReference type="SAM" id="Phobius"/>
    </source>
</evidence>
<feature type="transmembrane region" description="Helical" evidence="1">
    <location>
        <begin position="151"/>
        <end position="173"/>
    </location>
</feature>
<dbReference type="EMBL" id="UINC01053423">
    <property type="protein sequence ID" value="SVB69922.1"/>
    <property type="molecule type" value="Genomic_DNA"/>
</dbReference>
<evidence type="ECO:0000313" key="3">
    <source>
        <dbReference type="EMBL" id="SVB69922.1"/>
    </source>
</evidence>
<feature type="transmembrane region" description="Helical" evidence="1">
    <location>
        <begin position="7"/>
        <end position="25"/>
    </location>
</feature>
<keyword evidence="1" id="KW-1133">Transmembrane helix</keyword>
<keyword evidence="1" id="KW-0472">Membrane</keyword>
<dbReference type="PANTHER" id="PTHR22911:SF79">
    <property type="entry name" value="MOBA-LIKE NTP TRANSFERASE DOMAIN-CONTAINING PROTEIN"/>
    <property type="match status" value="1"/>
</dbReference>
<feature type="domain" description="EamA" evidence="2">
    <location>
        <begin position="12"/>
        <end position="143"/>
    </location>
</feature>
<name>A0A382G4X7_9ZZZZ</name>
<evidence type="ECO:0000259" key="2">
    <source>
        <dbReference type="Pfam" id="PF00892"/>
    </source>
</evidence>
<feature type="transmembrane region" description="Helical" evidence="1">
    <location>
        <begin position="75"/>
        <end position="92"/>
    </location>
</feature>
<dbReference type="InterPro" id="IPR037185">
    <property type="entry name" value="EmrE-like"/>
</dbReference>
<protein>
    <recommendedName>
        <fullName evidence="2">EamA domain-containing protein</fullName>
    </recommendedName>
</protein>
<reference evidence="3" key="1">
    <citation type="submission" date="2018-05" db="EMBL/GenBank/DDBJ databases">
        <authorList>
            <person name="Lanie J.A."/>
            <person name="Ng W.-L."/>
            <person name="Kazmierczak K.M."/>
            <person name="Andrzejewski T.M."/>
            <person name="Davidsen T.M."/>
            <person name="Wayne K.J."/>
            <person name="Tettelin H."/>
            <person name="Glass J.I."/>
            <person name="Rusch D."/>
            <person name="Podicherti R."/>
            <person name="Tsui H.-C.T."/>
            <person name="Winkler M.E."/>
        </authorList>
    </citation>
    <scope>NUCLEOTIDE SEQUENCE</scope>
</reference>
<feature type="transmembrane region" description="Helical" evidence="1">
    <location>
        <begin position="185"/>
        <end position="204"/>
    </location>
</feature>
<proteinExistence type="predicted"/>
<feature type="domain" description="EamA" evidence="2">
    <location>
        <begin position="154"/>
        <end position="285"/>
    </location>
</feature>
<sequence>MTPNTRSLTSLPGVILVIFVAISFATNSTLAKIAFDHGATPLSLLTWRTALAAISVFVILKVWRLSMVLPVRVRWAAIGMGGLVALYSYWLMSSLLYLPVALAVLTFYLYPILTSLGSWAIGQERLTYRIVVCLITAFIGLGLALDIGGNINSFGITLAIGAAVVFTVLLLINNNLVDGQDSRPISLHMMSSAALLFFLMDVNAEGMALPVSFEGIAAFIGSCVFFSFSMIGMFVGLAKIGAIRTSLLMNFEPVSSIALGALLLDQVLEPLQLVGAGVVIAAILLAEMVKNSSEANENV</sequence>
<feature type="transmembrane region" description="Helical" evidence="1">
    <location>
        <begin position="216"/>
        <end position="235"/>
    </location>
</feature>
<dbReference type="SUPFAM" id="SSF103481">
    <property type="entry name" value="Multidrug resistance efflux transporter EmrE"/>
    <property type="match status" value="2"/>
</dbReference>
<feature type="transmembrane region" description="Helical" evidence="1">
    <location>
        <begin position="45"/>
        <end position="63"/>
    </location>
</feature>
<feature type="transmembrane region" description="Helical" evidence="1">
    <location>
        <begin position="98"/>
        <end position="119"/>
    </location>
</feature>
<organism evidence="3">
    <name type="scientific">marine metagenome</name>
    <dbReference type="NCBI Taxonomy" id="408172"/>
    <lineage>
        <taxon>unclassified sequences</taxon>
        <taxon>metagenomes</taxon>
        <taxon>ecological metagenomes</taxon>
    </lineage>
</organism>
<accession>A0A382G4X7</accession>
<dbReference type="InterPro" id="IPR000620">
    <property type="entry name" value="EamA_dom"/>
</dbReference>
<dbReference type="GO" id="GO:0016020">
    <property type="term" value="C:membrane"/>
    <property type="evidence" value="ECO:0007669"/>
    <property type="project" value="InterPro"/>
</dbReference>
<feature type="transmembrane region" description="Helical" evidence="1">
    <location>
        <begin position="126"/>
        <end position="145"/>
    </location>
</feature>
<dbReference type="PANTHER" id="PTHR22911">
    <property type="entry name" value="ACYL-MALONYL CONDENSING ENZYME-RELATED"/>
    <property type="match status" value="1"/>
</dbReference>